<gene>
    <name evidence="1" type="ORF">ACH49W_33580</name>
</gene>
<comment type="caution">
    <text evidence="1">The sequence shown here is derived from an EMBL/GenBank/DDBJ whole genome shotgun (WGS) entry which is preliminary data.</text>
</comment>
<evidence type="ECO:0000313" key="2">
    <source>
        <dbReference type="Proteomes" id="UP001611415"/>
    </source>
</evidence>
<keyword evidence="2" id="KW-1185">Reference proteome</keyword>
<organism evidence="1 2">
    <name type="scientific">Nocardia xishanensis</name>
    <dbReference type="NCBI Taxonomy" id="238964"/>
    <lineage>
        <taxon>Bacteria</taxon>
        <taxon>Bacillati</taxon>
        <taxon>Actinomycetota</taxon>
        <taxon>Actinomycetes</taxon>
        <taxon>Mycobacteriales</taxon>
        <taxon>Nocardiaceae</taxon>
        <taxon>Nocardia</taxon>
    </lineage>
</organism>
<sequence>MPPIESAARPEVRVSAAARRPFSPRRDGDFDELLAVLDLAAYDCQPAAAVAGVGITRVVFERLPVRVTTL</sequence>
<reference evidence="1 2" key="1">
    <citation type="submission" date="2024-10" db="EMBL/GenBank/DDBJ databases">
        <title>The Natural Products Discovery Center: Release of the First 8490 Sequenced Strains for Exploring Actinobacteria Biosynthetic Diversity.</title>
        <authorList>
            <person name="Kalkreuter E."/>
            <person name="Kautsar S.A."/>
            <person name="Yang D."/>
            <person name="Bader C.D."/>
            <person name="Teijaro C.N."/>
            <person name="Fluegel L."/>
            <person name="Davis C.M."/>
            <person name="Simpson J.R."/>
            <person name="Lauterbach L."/>
            <person name="Steele A.D."/>
            <person name="Gui C."/>
            <person name="Meng S."/>
            <person name="Li G."/>
            <person name="Viehrig K."/>
            <person name="Ye F."/>
            <person name="Su P."/>
            <person name="Kiefer A.F."/>
            <person name="Nichols A."/>
            <person name="Cepeda A.J."/>
            <person name="Yan W."/>
            <person name="Fan B."/>
            <person name="Jiang Y."/>
            <person name="Adhikari A."/>
            <person name="Zheng C.-J."/>
            <person name="Schuster L."/>
            <person name="Cowan T.M."/>
            <person name="Smanski M.J."/>
            <person name="Chevrette M.G."/>
            <person name="De Carvalho L.P.S."/>
            <person name="Shen B."/>
        </authorList>
    </citation>
    <scope>NUCLEOTIDE SEQUENCE [LARGE SCALE GENOMIC DNA]</scope>
    <source>
        <strain evidence="1 2">NPDC019275</strain>
    </source>
</reference>
<name>A0ABW7XB20_9NOCA</name>
<dbReference type="Proteomes" id="UP001611415">
    <property type="component" value="Unassembled WGS sequence"/>
</dbReference>
<accession>A0ABW7XB20</accession>
<dbReference type="RefSeq" id="WP_357403136.1">
    <property type="nucleotide sequence ID" value="NZ_JBEYCD010000004.1"/>
</dbReference>
<dbReference type="EMBL" id="JBIRYO010000036">
    <property type="protein sequence ID" value="MFI2478315.1"/>
    <property type="molecule type" value="Genomic_DNA"/>
</dbReference>
<evidence type="ECO:0000313" key="1">
    <source>
        <dbReference type="EMBL" id="MFI2478315.1"/>
    </source>
</evidence>
<proteinExistence type="predicted"/>
<protein>
    <submittedName>
        <fullName evidence="1">Uncharacterized protein</fullName>
    </submittedName>
</protein>